<feature type="transmembrane region" description="Helical" evidence="1">
    <location>
        <begin position="83"/>
        <end position="113"/>
    </location>
</feature>
<dbReference type="PANTHER" id="PTHR46178">
    <property type="entry name" value="SEVEN TM RECEPTOR"/>
    <property type="match status" value="1"/>
</dbReference>
<proteinExistence type="predicted"/>
<dbReference type="WBParaSite" id="HPBE_0001254201-mRNA-1">
    <property type="protein sequence ID" value="HPBE_0001254201-mRNA-1"/>
    <property type="gene ID" value="HPBE_0001254201"/>
</dbReference>
<evidence type="ECO:0000313" key="2">
    <source>
        <dbReference type="EMBL" id="VDO92588.1"/>
    </source>
</evidence>
<reference evidence="4" key="2">
    <citation type="submission" date="2019-09" db="UniProtKB">
        <authorList>
            <consortium name="WormBaseParasite"/>
        </authorList>
    </citation>
    <scope>IDENTIFICATION</scope>
</reference>
<dbReference type="Proteomes" id="UP000050761">
    <property type="component" value="Unassembled WGS sequence"/>
</dbReference>
<keyword evidence="1" id="KW-0472">Membrane</keyword>
<dbReference type="AlphaFoldDB" id="A0A183FVY4"/>
<gene>
    <name evidence="2" type="ORF">HPBE_LOCUS12541</name>
</gene>
<dbReference type="PANTHER" id="PTHR46178:SF9">
    <property type="entry name" value="SEVEN TM RECEPTOR"/>
    <property type="match status" value="1"/>
</dbReference>
<feature type="transmembrane region" description="Helical" evidence="1">
    <location>
        <begin position="12"/>
        <end position="37"/>
    </location>
</feature>
<dbReference type="Pfam" id="PF10326">
    <property type="entry name" value="7TM_GPCR_Str"/>
    <property type="match status" value="1"/>
</dbReference>
<organism evidence="3 4">
    <name type="scientific">Heligmosomoides polygyrus</name>
    <name type="common">Parasitic roundworm</name>
    <dbReference type="NCBI Taxonomy" id="6339"/>
    <lineage>
        <taxon>Eukaryota</taxon>
        <taxon>Metazoa</taxon>
        <taxon>Ecdysozoa</taxon>
        <taxon>Nematoda</taxon>
        <taxon>Chromadorea</taxon>
        <taxon>Rhabditida</taxon>
        <taxon>Rhabditina</taxon>
        <taxon>Rhabditomorpha</taxon>
        <taxon>Strongyloidea</taxon>
        <taxon>Heligmosomidae</taxon>
        <taxon>Heligmosomoides</taxon>
    </lineage>
</organism>
<dbReference type="EMBL" id="UZAH01027541">
    <property type="protein sequence ID" value="VDO92588.1"/>
    <property type="molecule type" value="Genomic_DNA"/>
</dbReference>
<keyword evidence="1" id="KW-1133">Transmembrane helix</keyword>
<dbReference type="InterPro" id="IPR019428">
    <property type="entry name" value="7TM_GPCR_serpentine_rcpt_Str"/>
</dbReference>
<keyword evidence="1" id="KW-0812">Transmembrane</keyword>
<protein>
    <submittedName>
        <fullName evidence="4">G-protein coupled receptors family 1 profile domain-containing protein</fullName>
    </submittedName>
</protein>
<accession>A0A183FVY4</accession>
<name>A0A183FVY4_HELPZ</name>
<reference evidence="2 3" key="1">
    <citation type="submission" date="2018-11" db="EMBL/GenBank/DDBJ databases">
        <authorList>
            <consortium name="Pathogen Informatics"/>
        </authorList>
    </citation>
    <scope>NUCLEOTIDE SEQUENCE [LARGE SCALE GENOMIC DNA]</scope>
</reference>
<keyword evidence="3" id="KW-1185">Reference proteome</keyword>
<evidence type="ECO:0000256" key="1">
    <source>
        <dbReference type="SAM" id="Phobius"/>
    </source>
</evidence>
<sequence length="155" mass="17790">MRTVSSICKGSSYFLFILFVFFIFYYFSFLFILVTFYSPFQPRFHIIVGKEALCGSKIIRIMFTCASKCHEVYTQERIGDETIIFWSSSAGLFVIVLMMLITYLIMIACGIRVCRTLKVSSISQKSKKLQAEMLRALIVQVCDAVFFSSLPLCLL</sequence>
<evidence type="ECO:0000313" key="3">
    <source>
        <dbReference type="Proteomes" id="UP000050761"/>
    </source>
</evidence>
<accession>A0A3P8CX34</accession>
<evidence type="ECO:0000313" key="4">
    <source>
        <dbReference type="WBParaSite" id="HPBE_0001254201-mRNA-1"/>
    </source>
</evidence>